<dbReference type="RefSeq" id="WP_065410036.1">
    <property type="nucleotide sequence ID" value="NZ_MAYT01000011.1"/>
</dbReference>
<sequence>MLTVIILVAMLISIVSYMMKYPIKNNRDDIQEHLVKWENQTSGQSNFKLELIQAAHLGESNTYVALYKVDSNAHFAVLEEGFNGHLRIIYSGTNSSSLYYKGIETSEGQYGIVIGKNINKNIDAMKVELQNVSFNYIVKVPDDPYFIVITKLPEEIKEKTYAGFKFFNKQNQEISVE</sequence>
<evidence type="ECO:0000313" key="1">
    <source>
        <dbReference type="EMBL" id="OCA89316.1"/>
    </source>
</evidence>
<keyword evidence="2" id="KW-1185">Reference proteome</keyword>
<dbReference type="Proteomes" id="UP000092578">
    <property type="component" value="Unassembled WGS sequence"/>
</dbReference>
<organism evidence="1 2">
    <name type="scientific">Pseudobacillus wudalianchiensis</name>
    <dbReference type="NCBI Taxonomy" id="1743143"/>
    <lineage>
        <taxon>Bacteria</taxon>
        <taxon>Bacillati</taxon>
        <taxon>Bacillota</taxon>
        <taxon>Bacilli</taxon>
        <taxon>Bacillales</taxon>
        <taxon>Bacillaceae</taxon>
        <taxon>Pseudobacillus</taxon>
    </lineage>
</organism>
<proteinExistence type="predicted"/>
<accession>A0A1B9AZV5</accession>
<comment type="caution">
    <text evidence="1">The sequence shown here is derived from an EMBL/GenBank/DDBJ whole genome shotgun (WGS) entry which is preliminary data.</text>
</comment>
<reference evidence="2" key="1">
    <citation type="submission" date="2016-05" db="EMBL/GenBank/DDBJ databases">
        <authorList>
            <person name="Liu B."/>
            <person name="Wang J."/>
            <person name="Zhu Y."/>
            <person name="Liu G."/>
            <person name="Chen Q."/>
            <person name="Chen Z."/>
            <person name="Lan J."/>
            <person name="Che J."/>
            <person name="Ge C."/>
            <person name="Shi H."/>
            <person name="Pan Z."/>
            <person name="Liu X."/>
        </authorList>
    </citation>
    <scope>NUCLEOTIDE SEQUENCE [LARGE SCALE GENOMIC DNA]</scope>
    <source>
        <strain evidence="2">FJAT-27215</strain>
    </source>
</reference>
<dbReference type="EMBL" id="MAYT01000011">
    <property type="protein sequence ID" value="OCA89316.1"/>
    <property type="molecule type" value="Genomic_DNA"/>
</dbReference>
<protein>
    <submittedName>
        <fullName evidence="1">Uncharacterized protein</fullName>
    </submittedName>
</protein>
<name>A0A1B9AZV5_9BACI</name>
<gene>
    <name evidence="1" type="ORF">A8F95_21370</name>
</gene>
<dbReference type="AlphaFoldDB" id="A0A1B9AZV5"/>
<evidence type="ECO:0000313" key="2">
    <source>
        <dbReference type="Proteomes" id="UP000092578"/>
    </source>
</evidence>